<gene>
    <name evidence="1" type="ORF">MM415B01102_0014</name>
</gene>
<name>A0A6M3IU45_9ZZZZ</name>
<accession>A0A6M3IU45</accession>
<evidence type="ECO:0000313" key="1">
    <source>
        <dbReference type="EMBL" id="QJA60535.1"/>
    </source>
</evidence>
<organism evidence="1">
    <name type="scientific">viral metagenome</name>
    <dbReference type="NCBI Taxonomy" id="1070528"/>
    <lineage>
        <taxon>unclassified sequences</taxon>
        <taxon>metagenomes</taxon>
        <taxon>organismal metagenomes</taxon>
    </lineage>
</organism>
<sequence>MDASAIKTDMIEKTMTAAEREFTEWALAYADFIRNNRLYAFREATPREKMVEAAIGEKLFMPPNPKQQAILDGWFNPKKKVFTLTGGNKLGKTTIGATIGESVMFGRTLWDDQKITFPHRYPRKVRYVGQGWESHVKTVVIPALKFWWPKNRPLDTKKNNQGVEAFWKDLATGSTLEIMSTSQSTDVFEGWDGDLIIYDEPPPRDIRVACARGLVVRKGRELFTATLIKEAWIHREVMKARLTDGTPDMTILNVVGKIYDNLGYGLTQEGIDQFAKTLKPKERDARLEGKPDYLSNLVYEVFDRDKHLKKPFKIPLDWIVDFSIDFHPSKPWAVVAMATARNNFKYVCKEFELRGGPKYVGEEIERYVRTNNLRVGKATIDPLAKGDANADEEAITVYDKLYAALSSFGISLDVASKDKSNGIQMVNDLLWTENQMPGLFFFEDCVKTIEQVEGLMYDPETLKDTALKSDDDFTECLYRLALLNTEWYPEIIYDVSKQKSMML</sequence>
<dbReference type="Gene3D" id="3.30.420.280">
    <property type="match status" value="1"/>
</dbReference>
<protein>
    <submittedName>
        <fullName evidence="1">Putative terminase</fullName>
    </submittedName>
</protein>
<dbReference type="AlphaFoldDB" id="A0A6M3IU45"/>
<dbReference type="EMBL" id="MT141412">
    <property type="protein sequence ID" value="QJA60535.1"/>
    <property type="molecule type" value="Genomic_DNA"/>
</dbReference>
<proteinExistence type="predicted"/>
<reference evidence="1" key="1">
    <citation type="submission" date="2020-03" db="EMBL/GenBank/DDBJ databases">
        <title>The deep terrestrial virosphere.</title>
        <authorList>
            <person name="Holmfeldt K."/>
            <person name="Nilsson E."/>
            <person name="Simone D."/>
            <person name="Lopez-Fernandez M."/>
            <person name="Wu X."/>
            <person name="de Brujin I."/>
            <person name="Lundin D."/>
            <person name="Andersson A."/>
            <person name="Bertilsson S."/>
            <person name="Dopson M."/>
        </authorList>
    </citation>
    <scope>NUCLEOTIDE SEQUENCE</scope>
    <source>
        <strain evidence="1">MM415B01102</strain>
    </source>
</reference>